<dbReference type="InterPro" id="IPR025374">
    <property type="entry name" value="DUF4364"/>
</dbReference>
<reference evidence="1 2" key="1">
    <citation type="submission" date="2010-07" db="EMBL/GenBank/DDBJ databases">
        <authorList>
            <person name="Muzny D."/>
            <person name="Qin X."/>
            <person name="Deng J."/>
            <person name="Jiang H."/>
            <person name="Liu Y."/>
            <person name="Qu J."/>
            <person name="Song X.-Z."/>
            <person name="Zhang L."/>
            <person name="Thornton R."/>
            <person name="Coyle M."/>
            <person name="Francisco L."/>
            <person name="Jackson L."/>
            <person name="Javaid M."/>
            <person name="Korchina V."/>
            <person name="Kovar C."/>
            <person name="Mata R."/>
            <person name="Mathew T."/>
            <person name="Ngo R."/>
            <person name="Nguyen L."/>
            <person name="Nguyen N."/>
            <person name="Okwuonu G."/>
            <person name="Ongeri F."/>
            <person name="Pham C."/>
            <person name="Simmons D."/>
            <person name="Wilczek-Boney K."/>
            <person name="Hale W."/>
            <person name="Jakkamsetti A."/>
            <person name="Pham P."/>
            <person name="Ruth R."/>
            <person name="San Lucas F."/>
            <person name="Warren J."/>
            <person name="Zhang J."/>
            <person name="Zhao Z."/>
            <person name="Zhou C."/>
            <person name="Zhu D."/>
            <person name="Lee S."/>
            <person name="Bess C."/>
            <person name="Blankenburg K."/>
            <person name="Forbes L."/>
            <person name="Fu Q."/>
            <person name="Gubbala S."/>
            <person name="Hirani K."/>
            <person name="Jayaseelan J.C."/>
            <person name="Lara F."/>
            <person name="Munidasa M."/>
            <person name="Palculict T."/>
            <person name="Patil S."/>
            <person name="Pu L.-L."/>
            <person name="Saada N."/>
            <person name="Tang L."/>
            <person name="Weissenberger G."/>
            <person name="Zhu Y."/>
            <person name="Hemphill L."/>
            <person name="Shang Y."/>
            <person name="Youmans B."/>
            <person name="Ayvaz T."/>
            <person name="Ross M."/>
            <person name="Santibanez J."/>
            <person name="Aqrawi P."/>
            <person name="Gross S."/>
            <person name="Joshi V."/>
            <person name="Fowler G."/>
            <person name="Nazareth L."/>
            <person name="Reid J."/>
            <person name="Worley K."/>
            <person name="Petrosino J."/>
            <person name="Highlander S."/>
            <person name="Gibbs R."/>
        </authorList>
    </citation>
    <scope>NUCLEOTIDE SEQUENCE [LARGE SCALE GENOMIC DNA]</scope>
    <source>
        <strain evidence="1 2">ATCC BAA-1640</strain>
    </source>
</reference>
<evidence type="ECO:0008006" key="3">
    <source>
        <dbReference type="Google" id="ProtNLM"/>
    </source>
</evidence>
<dbReference type="AlphaFoldDB" id="E0NIN0"/>
<evidence type="ECO:0000313" key="2">
    <source>
        <dbReference type="Proteomes" id="UP000003280"/>
    </source>
</evidence>
<dbReference type="HOGENOM" id="CLU_1729657_0_0_9"/>
<keyword evidence="2" id="KW-1185">Reference proteome</keyword>
<name>E0NIN0_9FIRM</name>
<accession>E0NIN0</accession>
<sequence length="151" mass="18108">MENFLENAREKILLLDILDKSKDKLTEETLSTFVLNLELMNYFDFRSHLGFLQESNLVHSYDDVRITEEGRRTLEVLREEVDGKLLKDVEERLEEYLKVVKEPLKIEYLGDFARIWGSEFQITIEGQLEREKFMNSYEKIYNYIKKEIKGE</sequence>
<proteinExistence type="predicted"/>
<dbReference type="Proteomes" id="UP000003280">
    <property type="component" value="Unassembled WGS sequence"/>
</dbReference>
<comment type="caution">
    <text evidence="1">The sequence shown here is derived from an EMBL/GenBank/DDBJ whole genome shotgun (WGS) entry which is preliminary data.</text>
</comment>
<organism evidence="1 2">
    <name type="scientific">Peptoniphilus duerdenii ATCC BAA-1640</name>
    <dbReference type="NCBI Taxonomy" id="862517"/>
    <lineage>
        <taxon>Bacteria</taxon>
        <taxon>Bacillati</taxon>
        <taxon>Bacillota</taxon>
        <taxon>Tissierellia</taxon>
        <taxon>Tissierellales</taxon>
        <taxon>Peptoniphilaceae</taxon>
        <taxon>Peptoniphilus</taxon>
    </lineage>
</organism>
<dbReference type="Pfam" id="PF14277">
    <property type="entry name" value="DUF4364"/>
    <property type="match status" value="1"/>
</dbReference>
<protein>
    <recommendedName>
        <fullName evidence="3">DUF4364 domain-containing protein</fullName>
    </recommendedName>
</protein>
<dbReference type="RefSeq" id="WP_008900855.1">
    <property type="nucleotide sequence ID" value="NZ_GL397071.1"/>
</dbReference>
<dbReference type="EMBL" id="AEEH01000009">
    <property type="protein sequence ID" value="EFM26325.1"/>
    <property type="molecule type" value="Genomic_DNA"/>
</dbReference>
<evidence type="ECO:0000313" key="1">
    <source>
        <dbReference type="EMBL" id="EFM26325.1"/>
    </source>
</evidence>
<gene>
    <name evidence="1" type="ORF">HMPREF9225_0019</name>
</gene>